<reference evidence="2 3" key="1">
    <citation type="journal article" date="2013" name="Sci. Rep.">
        <title>Extraordinary expansion of a Sorangium cellulosum genome from an alkaline milieu.</title>
        <authorList>
            <person name="Han K."/>
            <person name="Li Z.F."/>
            <person name="Peng R."/>
            <person name="Zhu L.P."/>
            <person name="Zhou T."/>
            <person name="Wang L.G."/>
            <person name="Li S.G."/>
            <person name="Zhang X.B."/>
            <person name="Hu W."/>
            <person name="Wu Z.H."/>
            <person name="Qin N."/>
            <person name="Li Y.Z."/>
        </authorList>
    </citation>
    <scope>NUCLEOTIDE SEQUENCE [LARGE SCALE GENOMIC DNA]</scope>
    <source>
        <strain evidence="2 3">So0157-2</strain>
    </source>
</reference>
<evidence type="ECO:0000313" key="3">
    <source>
        <dbReference type="Proteomes" id="UP000014803"/>
    </source>
</evidence>
<feature type="region of interest" description="Disordered" evidence="1">
    <location>
        <begin position="1"/>
        <end position="25"/>
    </location>
</feature>
<feature type="compositionally biased region" description="Low complexity" evidence="1">
    <location>
        <begin position="58"/>
        <end position="79"/>
    </location>
</feature>
<evidence type="ECO:0000256" key="1">
    <source>
        <dbReference type="SAM" id="MobiDB-lite"/>
    </source>
</evidence>
<dbReference type="KEGG" id="scu:SCE1572_08350"/>
<protein>
    <submittedName>
        <fullName evidence="2">Uncharacterized protein</fullName>
    </submittedName>
</protein>
<dbReference type="AlphaFoldDB" id="S4XPV3"/>
<dbReference type="PATRIC" id="fig|1254432.3.peg.1857"/>
<dbReference type="RefSeq" id="WP_020733655.1">
    <property type="nucleotide sequence ID" value="NC_021658.1"/>
</dbReference>
<dbReference type="Proteomes" id="UP000014803">
    <property type="component" value="Chromosome"/>
</dbReference>
<proteinExistence type="predicted"/>
<name>S4XPV3_SORCE</name>
<dbReference type="OrthoDB" id="9981018at2"/>
<gene>
    <name evidence="2" type="ORF">SCE1572_08350</name>
</gene>
<dbReference type="EMBL" id="CP003969">
    <property type="protein sequence ID" value="AGP34514.1"/>
    <property type="molecule type" value="Genomic_DNA"/>
</dbReference>
<accession>S4XPV3</accession>
<dbReference type="HOGENOM" id="CLU_1331216_0_0_7"/>
<feature type="region of interest" description="Disordered" evidence="1">
    <location>
        <begin position="45"/>
        <end position="86"/>
    </location>
</feature>
<organism evidence="2 3">
    <name type="scientific">Sorangium cellulosum So0157-2</name>
    <dbReference type="NCBI Taxonomy" id="1254432"/>
    <lineage>
        <taxon>Bacteria</taxon>
        <taxon>Pseudomonadati</taxon>
        <taxon>Myxococcota</taxon>
        <taxon>Polyangia</taxon>
        <taxon>Polyangiales</taxon>
        <taxon>Polyangiaceae</taxon>
        <taxon>Sorangium</taxon>
    </lineage>
</organism>
<sequence>MKQGDTTSRSAPSSRRLQRGRSWQSRGAGSILGLVALALLGCTSSVSGGPEDDGAGGAPESTSAAAGSTSDAAGSTSAGTGAGTEWTPCEERLSQEDCEAPTSDDDVQLCSWELVSVSPDGASCDALTEEHRCLGTPRGGPGGCPGSVECGQEDGLPLLYRQVGGTVELHRFDGVCGLSPVGWRYCIWGSDGTLAEGPSSCACACR</sequence>
<evidence type="ECO:0000313" key="2">
    <source>
        <dbReference type="EMBL" id="AGP34514.1"/>
    </source>
</evidence>